<dbReference type="RefSeq" id="XP_018823603.1">
    <property type="nucleotide sequence ID" value="XM_018968058.2"/>
</dbReference>
<dbReference type="GO" id="GO:0000981">
    <property type="term" value="F:DNA-binding transcription factor activity, RNA polymerase II-specific"/>
    <property type="evidence" value="ECO:0000318"/>
    <property type="project" value="GO_Central"/>
</dbReference>
<dbReference type="KEGG" id="jre:108993220"/>
<evidence type="ECO:0000256" key="1">
    <source>
        <dbReference type="ARBA" id="ARBA00004123"/>
    </source>
</evidence>
<evidence type="ECO:0000256" key="3">
    <source>
        <dbReference type="ARBA" id="ARBA00023125"/>
    </source>
</evidence>
<dbReference type="Proteomes" id="UP000235220">
    <property type="component" value="Chromosome 9"/>
</dbReference>
<evidence type="ECO:0000256" key="2">
    <source>
        <dbReference type="ARBA" id="ARBA00023015"/>
    </source>
</evidence>
<dbReference type="SUPFAM" id="SSF47459">
    <property type="entry name" value="HLH, helix-loop-helix DNA-binding domain"/>
    <property type="match status" value="1"/>
</dbReference>
<dbReference type="GO" id="GO:0010106">
    <property type="term" value="P:cellular response to iron ion starvation"/>
    <property type="evidence" value="ECO:0007669"/>
    <property type="project" value="UniProtKB-ARBA"/>
</dbReference>
<dbReference type="CDD" id="cd18914">
    <property type="entry name" value="bHLH_AtORG2_like"/>
    <property type="match status" value="1"/>
</dbReference>
<dbReference type="InterPro" id="IPR036638">
    <property type="entry name" value="HLH_DNA-bd_sf"/>
</dbReference>
<dbReference type="InterPro" id="IPR015660">
    <property type="entry name" value="MASH1/Ascl1a-like"/>
</dbReference>
<evidence type="ECO:0000313" key="8">
    <source>
        <dbReference type="RefSeq" id="XP_018823603.1"/>
    </source>
</evidence>
<dbReference type="GO" id="GO:0006357">
    <property type="term" value="P:regulation of transcription by RNA polymerase II"/>
    <property type="evidence" value="ECO:0000318"/>
    <property type="project" value="GO_Central"/>
</dbReference>
<dbReference type="GO" id="GO:0046983">
    <property type="term" value="F:protein dimerization activity"/>
    <property type="evidence" value="ECO:0007669"/>
    <property type="project" value="InterPro"/>
</dbReference>
<dbReference type="STRING" id="51240.A0A2I4EW25"/>
<keyword evidence="3" id="KW-0238">DNA-binding</keyword>
<protein>
    <submittedName>
        <fullName evidence="8">Transcription factor ORG2-like</fullName>
    </submittedName>
</protein>
<keyword evidence="4" id="KW-0804">Transcription</keyword>
<gene>
    <name evidence="8" type="primary">LOC108993220</name>
</gene>
<dbReference type="PROSITE" id="PS50888">
    <property type="entry name" value="BHLH"/>
    <property type="match status" value="1"/>
</dbReference>
<keyword evidence="5" id="KW-0539">Nucleus</keyword>
<dbReference type="GO" id="GO:0090575">
    <property type="term" value="C:RNA polymerase II transcription regulator complex"/>
    <property type="evidence" value="ECO:0000318"/>
    <property type="project" value="GO_Central"/>
</dbReference>
<organism evidence="7 8">
    <name type="scientific">Juglans regia</name>
    <name type="common">English walnut</name>
    <dbReference type="NCBI Taxonomy" id="51240"/>
    <lineage>
        <taxon>Eukaryota</taxon>
        <taxon>Viridiplantae</taxon>
        <taxon>Streptophyta</taxon>
        <taxon>Embryophyta</taxon>
        <taxon>Tracheophyta</taxon>
        <taxon>Spermatophyta</taxon>
        <taxon>Magnoliopsida</taxon>
        <taxon>eudicotyledons</taxon>
        <taxon>Gunneridae</taxon>
        <taxon>Pentapetalae</taxon>
        <taxon>rosids</taxon>
        <taxon>fabids</taxon>
        <taxon>Fagales</taxon>
        <taxon>Juglandaceae</taxon>
        <taxon>Juglans</taxon>
    </lineage>
</organism>
<dbReference type="FunFam" id="4.10.280.10:FF:000074">
    <property type="entry name" value="Transcription factor ORG2"/>
    <property type="match status" value="1"/>
</dbReference>
<dbReference type="PANTHER" id="PTHR13935:SF148">
    <property type="entry name" value="BHLH DOMAIN-CONTAINING PROTEIN"/>
    <property type="match status" value="1"/>
</dbReference>
<keyword evidence="7" id="KW-1185">Reference proteome</keyword>
<dbReference type="InterPro" id="IPR011598">
    <property type="entry name" value="bHLH_dom"/>
</dbReference>
<sequence length="284" mass="31736">MLESPPPTPFSTMAWPDLDHHQDPKSHERKSYTINSDINIAACEPLVHCPDPSGSTKVGVQLNRSTPSTSMSSELMPTITTFKKLDHNASERDRRKKINTLYSTLRSLLPAADQEKKLSTPATVSRVVKYIPDLQQQVEGLIQKKEALLSRISSSKPQGDQQNNQGNIHRKSTIAGISSSHAVSANWLNDTEVMVQISTYKLQKSPLTEILFDLEKDGFLLLNASSVVSFGGTAVYNLHLQVDMTCILEREVWNEINFPSLHMKGKEFNDKRTIGSIHFNDLPI</sequence>
<evidence type="ECO:0000256" key="4">
    <source>
        <dbReference type="ARBA" id="ARBA00023163"/>
    </source>
</evidence>
<feature type="region of interest" description="Disordered" evidence="6">
    <location>
        <begin position="1"/>
        <end position="29"/>
    </location>
</feature>
<accession>A0A2I4EW25</accession>
<reference evidence="8" key="1">
    <citation type="submission" date="2025-08" db="UniProtKB">
        <authorList>
            <consortium name="RefSeq"/>
        </authorList>
    </citation>
    <scope>IDENTIFICATION</scope>
    <source>
        <tissue evidence="8">Leaves</tissue>
    </source>
</reference>
<dbReference type="SMART" id="SM00353">
    <property type="entry name" value="HLH"/>
    <property type="match status" value="1"/>
</dbReference>
<dbReference type="OrthoDB" id="6106870at2759"/>
<name>A0A2I4EW25_JUGRE</name>
<evidence type="ECO:0000313" key="7">
    <source>
        <dbReference type="Proteomes" id="UP000235220"/>
    </source>
</evidence>
<proteinExistence type="predicted"/>
<dbReference type="PANTHER" id="PTHR13935">
    <property type="entry name" value="ACHAETE-SCUTE TRANSCRIPTION FACTOR-RELATED"/>
    <property type="match status" value="1"/>
</dbReference>
<evidence type="ECO:0000256" key="5">
    <source>
        <dbReference type="ARBA" id="ARBA00023242"/>
    </source>
</evidence>
<evidence type="ECO:0000256" key="6">
    <source>
        <dbReference type="SAM" id="MobiDB-lite"/>
    </source>
</evidence>
<dbReference type="Pfam" id="PF00010">
    <property type="entry name" value="HLH"/>
    <property type="match status" value="1"/>
</dbReference>
<feature type="compositionally biased region" description="Basic and acidic residues" evidence="6">
    <location>
        <begin position="17"/>
        <end position="29"/>
    </location>
</feature>
<keyword evidence="2" id="KW-0805">Transcription regulation</keyword>
<dbReference type="AlphaFoldDB" id="A0A2I4EW25"/>
<dbReference type="Gene3D" id="4.10.280.10">
    <property type="entry name" value="Helix-loop-helix DNA-binding domain"/>
    <property type="match status" value="1"/>
</dbReference>
<dbReference type="Gramene" id="Jr09_14590_p1">
    <property type="protein sequence ID" value="cds.Jr09_14590_p1"/>
    <property type="gene ID" value="Jr09_14590"/>
</dbReference>
<dbReference type="GeneID" id="108993220"/>
<comment type="subcellular location">
    <subcellularLocation>
        <location evidence="1">Nucleus</location>
    </subcellularLocation>
</comment>
<dbReference type="GO" id="GO:0000977">
    <property type="term" value="F:RNA polymerase II transcription regulatory region sequence-specific DNA binding"/>
    <property type="evidence" value="ECO:0000318"/>
    <property type="project" value="GO_Central"/>
</dbReference>